<feature type="domain" description="NAD-dependent epimerase/dehydratase" evidence="2">
    <location>
        <begin position="3"/>
        <end position="212"/>
    </location>
</feature>
<dbReference type="Proteomes" id="UP001500729">
    <property type="component" value="Unassembled WGS sequence"/>
</dbReference>
<feature type="domain" description="DUF1731" evidence="3">
    <location>
        <begin position="246"/>
        <end position="291"/>
    </location>
</feature>
<evidence type="ECO:0000256" key="1">
    <source>
        <dbReference type="ARBA" id="ARBA00009353"/>
    </source>
</evidence>
<evidence type="ECO:0000259" key="3">
    <source>
        <dbReference type="Pfam" id="PF08338"/>
    </source>
</evidence>
<accession>A0ABN1CUX5</accession>
<dbReference type="Pfam" id="PF01370">
    <property type="entry name" value="Epimerase"/>
    <property type="match status" value="1"/>
</dbReference>
<dbReference type="PANTHER" id="PTHR11092">
    <property type="entry name" value="SUGAR NUCLEOTIDE EPIMERASE RELATED"/>
    <property type="match status" value="1"/>
</dbReference>
<evidence type="ECO:0000259" key="2">
    <source>
        <dbReference type="Pfam" id="PF01370"/>
    </source>
</evidence>
<keyword evidence="5" id="KW-1185">Reference proteome</keyword>
<dbReference type="CDD" id="cd05242">
    <property type="entry name" value="SDR_a8"/>
    <property type="match status" value="1"/>
</dbReference>
<dbReference type="SUPFAM" id="SSF51735">
    <property type="entry name" value="NAD(P)-binding Rossmann-fold domains"/>
    <property type="match status" value="1"/>
</dbReference>
<comment type="similarity">
    <text evidence="1">Belongs to the NAD(P)-dependent epimerase/dehydratase family. SDR39U1 subfamily.</text>
</comment>
<organism evidence="4 5">
    <name type="scientific">Saccharopolyspora erythraea</name>
    <name type="common">Streptomyces erythraeus</name>
    <dbReference type="NCBI Taxonomy" id="1836"/>
    <lineage>
        <taxon>Bacteria</taxon>
        <taxon>Bacillati</taxon>
        <taxon>Actinomycetota</taxon>
        <taxon>Actinomycetes</taxon>
        <taxon>Pseudonocardiales</taxon>
        <taxon>Pseudonocardiaceae</taxon>
        <taxon>Saccharopolyspora</taxon>
    </lineage>
</organism>
<protein>
    <submittedName>
        <fullName evidence="4">TIGR01777 family oxidoreductase</fullName>
    </submittedName>
</protein>
<reference evidence="4 5" key="1">
    <citation type="journal article" date="2019" name="Int. J. Syst. Evol. Microbiol.">
        <title>The Global Catalogue of Microorganisms (GCM) 10K type strain sequencing project: providing services to taxonomists for standard genome sequencing and annotation.</title>
        <authorList>
            <consortium name="The Broad Institute Genomics Platform"/>
            <consortium name="The Broad Institute Genome Sequencing Center for Infectious Disease"/>
            <person name="Wu L."/>
            <person name="Ma J."/>
        </authorList>
    </citation>
    <scope>NUCLEOTIDE SEQUENCE [LARGE SCALE GENOMIC DNA]</scope>
    <source>
        <strain evidence="4 5">JCM 10303</strain>
    </source>
</reference>
<dbReference type="InterPro" id="IPR001509">
    <property type="entry name" value="Epimerase_deHydtase"/>
</dbReference>
<sequence length="300" mass="31534">MRVVIAGSSGLIGTSLVPALRQARHEVVRLVRRRPEAPDERGWDPPAGRLDEDALEGADAVVNLCGAGIGDRRWTPERKRVLLDSRLRPTSVLAEAVAQRGVATLVNASAVGFYGNTGQRPVTESEPPGDGFLADLVRQWEAATAPASDAGARVVLARSGPVLSPAGGLLGRLRPLFSFLLGGRFGDGEQYLPWISLDDEVAALRFVLEQPQISGPVNLTGPTPVRNAEFARALGEAVGRPAPWVVPGFVLRAAVGELADDVLGGQRAVPSVLEGHGFRFQHPTVRAALAAAVPSAAGRA</sequence>
<dbReference type="Gene3D" id="3.40.50.720">
    <property type="entry name" value="NAD(P)-binding Rossmann-like Domain"/>
    <property type="match status" value="1"/>
</dbReference>
<dbReference type="InterPro" id="IPR010099">
    <property type="entry name" value="SDR39U1"/>
</dbReference>
<evidence type="ECO:0000313" key="5">
    <source>
        <dbReference type="Proteomes" id="UP001500729"/>
    </source>
</evidence>
<dbReference type="InterPro" id="IPR013549">
    <property type="entry name" value="DUF1731"/>
</dbReference>
<proteinExistence type="inferred from homology"/>
<dbReference type="RefSeq" id="WP_009943921.1">
    <property type="nucleotide sequence ID" value="NZ_BAAAGS010000015.1"/>
</dbReference>
<comment type="caution">
    <text evidence="4">The sequence shown here is derived from an EMBL/GenBank/DDBJ whole genome shotgun (WGS) entry which is preliminary data.</text>
</comment>
<gene>
    <name evidence="4" type="ORF">GCM10009533_26870</name>
</gene>
<evidence type="ECO:0000313" key="4">
    <source>
        <dbReference type="EMBL" id="GAA0526169.1"/>
    </source>
</evidence>
<dbReference type="Pfam" id="PF08338">
    <property type="entry name" value="DUF1731"/>
    <property type="match status" value="1"/>
</dbReference>
<name>A0ABN1CUX5_SACER</name>
<dbReference type="NCBIfam" id="TIGR01777">
    <property type="entry name" value="yfcH"/>
    <property type="match status" value="1"/>
</dbReference>
<dbReference type="InterPro" id="IPR036291">
    <property type="entry name" value="NAD(P)-bd_dom_sf"/>
</dbReference>
<dbReference type="EMBL" id="BAAAGS010000015">
    <property type="protein sequence ID" value="GAA0526169.1"/>
    <property type="molecule type" value="Genomic_DNA"/>
</dbReference>
<dbReference type="PANTHER" id="PTHR11092:SF0">
    <property type="entry name" value="EPIMERASE FAMILY PROTEIN SDR39U1"/>
    <property type="match status" value="1"/>
</dbReference>